<evidence type="ECO:0000256" key="1">
    <source>
        <dbReference type="ARBA" id="ARBA00004141"/>
    </source>
</evidence>
<dbReference type="Pfam" id="PF06271">
    <property type="entry name" value="RDD"/>
    <property type="match status" value="1"/>
</dbReference>
<accession>E0UG87</accession>
<dbReference type="SUPFAM" id="SSF141571">
    <property type="entry name" value="Pentapeptide repeat-like"/>
    <property type="match status" value="2"/>
</dbReference>
<dbReference type="eggNOG" id="COG1714">
    <property type="taxonomic scope" value="Bacteria"/>
</dbReference>
<dbReference type="PANTHER" id="PTHR14136:SF17">
    <property type="entry name" value="BTB_POZ DOMAIN-CONTAINING PROTEIN KCTD9"/>
    <property type="match status" value="1"/>
</dbReference>
<dbReference type="KEGG" id="cyj:Cyan7822_4812"/>
<feature type="coiled-coil region" evidence="5">
    <location>
        <begin position="392"/>
        <end position="419"/>
    </location>
</feature>
<evidence type="ECO:0000256" key="7">
    <source>
        <dbReference type="SAM" id="Phobius"/>
    </source>
</evidence>
<name>E0UG87_GLOV7</name>
<evidence type="ECO:0000259" key="8">
    <source>
        <dbReference type="Pfam" id="PF06271"/>
    </source>
</evidence>
<dbReference type="Gene3D" id="2.160.20.80">
    <property type="entry name" value="E3 ubiquitin-protein ligase SopA"/>
    <property type="match status" value="2"/>
</dbReference>
<protein>
    <submittedName>
        <fullName evidence="9">RDD domain containing protein</fullName>
    </submittedName>
</protein>
<dbReference type="EMBL" id="CP002198">
    <property type="protein sequence ID" value="ADN16706.1"/>
    <property type="molecule type" value="Genomic_DNA"/>
</dbReference>
<evidence type="ECO:0000313" key="9">
    <source>
        <dbReference type="EMBL" id="ADN16706.1"/>
    </source>
</evidence>
<evidence type="ECO:0000313" key="10">
    <source>
        <dbReference type="Proteomes" id="UP000008206"/>
    </source>
</evidence>
<dbReference type="InterPro" id="IPR051082">
    <property type="entry name" value="Pentapeptide-BTB/POZ_domain"/>
</dbReference>
<dbReference type="eggNOG" id="COG1357">
    <property type="taxonomic scope" value="Bacteria"/>
</dbReference>
<keyword evidence="2 7" id="KW-0812">Transmembrane</keyword>
<dbReference type="InterPro" id="IPR001646">
    <property type="entry name" value="5peptide_repeat"/>
</dbReference>
<dbReference type="Pfam" id="PF13599">
    <property type="entry name" value="Pentapeptide_4"/>
    <property type="match status" value="1"/>
</dbReference>
<feature type="domain" description="RDD" evidence="8">
    <location>
        <begin position="26"/>
        <end position="207"/>
    </location>
</feature>
<sequence length="736" mass="79959">MASPTIKRGKRHSSGKSISVAGMSFLGRRCAAWVMEVYLVAISGLVPYSIAVYIESHSSSQRVPLHPVLAKVEEEVAQTLALPQGENPRQVPPLTNVFLGLALAMPLAVTGWQLYILTRTGRTLPKRWLKIRVISTSGRTPSGLQILLREGVGKWGLPLSIAYLLWRYSALFPNGGLLLGLSGVMILLEGGLLLLSPRRRSLHDQIADTVVIDTRHSLRNGSRANRNPQSPNRPSVTVEVPSDYAAYTRDNGNSHHAEPVRAIVLSPSLEEPQANLWLWMRRHPGTTLLVIALAGMTVILATFVGTQVYIQSKTDQRESQQQQNQEFQFLVTQLAATSPDPLEQRKSVILALARNEDPRAIALLVDLLGQETNLSVIDTLQQAFASVGTRALPALRQLNQSLSQQLQSLNDQNSQEYQLTAWRLRATKQAIAKIFLLHNGQLSQVNLTRIDLNQEINEMAPFTLVGEQLNLAGINLENALLNGARLGGSIFSSAGKDKYDDTSDDLRANLRGTNLVQADLTDAFLSGVVLERANLSQANLKGANLSQAQLKQANLSSADLLSANLQQASLEAASLTGANLTGVQLNKANLEKANLGQIKAARADFSEANLIQSNWQNSDLSAVNFSGANLQQTDLSSSFLKGANFRNAKLENANLAYSNLSQADLRGANLAGANFLGVSFFNPETSRSDNFLKAPVNDQSAAIVQGVDFSEVKNLSSSQIVFICQKGGIHPQCNLK</sequence>
<evidence type="ECO:0000256" key="4">
    <source>
        <dbReference type="ARBA" id="ARBA00023136"/>
    </source>
</evidence>
<feature type="region of interest" description="Disordered" evidence="6">
    <location>
        <begin position="217"/>
        <end position="237"/>
    </location>
</feature>
<reference evidence="10" key="1">
    <citation type="journal article" date="2011" name="MBio">
        <title>Novel metabolic attributes of the genus Cyanothece, comprising a group of unicellular nitrogen-fixing Cyanobacteria.</title>
        <authorList>
            <person name="Bandyopadhyay A."/>
            <person name="Elvitigala T."/>
            <person name="Welsh E."/>
            <person name="Stockel J."/>
            <person name="Liberton M."/>
            <person name="Min H."/>
            <person name="Sherman L.A."/>
            <person name="Pakrasi H.B."/>
        </authorList>
    </citation>
    <scope>NUCLEOTIDE SEQUENCE [LARGE SCALE GENOMIC DNA]</scope>
    <source>
        <strain evidence="10">PCC 7822</strain>
    </source>
</reference>
<feature type="transmembrane region" description="Helical" evidence="7">
    <location>
        <begin position="97"/>
        <end position="117"/>
    </location>
</feature>
<keyword evidence="10" id="KW-1185">Reference proteome</keyword>
<keyword evidence="5" id="KW-0175">Coiled coil</keyword>
<dbReference type="STRING" id="497965.Cyan7822_4812"/>
<feature type="transmembrane region" description="Helical" evidence="7">
    <location>
        <begin position="175"/>
        <end position="195"/>
    </location>
</feature>
<feature type="transmembrane region" description="Helical" evidence="7">
    <location>
        <begin position="288"/>
        <end position="310"/>
    </location>
</feature>
<keyword evidence="3 7" id="KW-1133">Transmembrane helix</keyword>
<dbReference type="InterPro" id="IPR010432">
    <property type="entry name" value="RDD"/>
</dbReference>
<dbReference type="GO" id="GO:0016020">
    <property type="term" value="C:membrane"/>
    <property type="evidence" value="ECO:0007669"/>
    <property type="project" value="UniProtKB-SubCell"/>
</dbReference>
<evidence type="ECO:0000256" key="3">
    <source>
        <dbReference type="ARBA" id="ARBA00022989"/>
    </source>
</evidence>
<dbReference type="OrthoDB" id="416727at2"/>
<evidence type="ECO:0000256" key="6">
    <source>
        <dbReference type="SAM" id="MobiDB-lite"/>
    </source>
</evidence>
<evidence type="ECO:0000256" key="5">
    <source>
        <dbReference type="SAM" id="Coils"/>
    </source>
</evidence>
<feature type="compositionally biased region" description="Polar residues" evidence="6">
    <location>
        <begin position="219"/>
        <end position="235"/>
    </location>
</feature>
<dbReference type="Pfam" id="PF00805">
    <property type="entry name" value="Pentapeptide"/>
    <property type="match status" value="1"/>
</dbReference>
<dbReference type="RefSeq" id="WP_013324746.1">
    <property type="nucleotide sequence ID" value="NC_014501.1"/>
</dbReference>
<feature type="transmembrane region" description="Helical" evidence="7">
    <location>
        <begin position="33"/>
        <end position="54"/>
    </location>
</feature>
<dbReference type="HOGENOM" id="CLU_388224_0_0_3"/>
<proteinExistence type="predicted"/>
<comment type="subcellular location">
    <subcellularLocation>
        <location evidence="1">Membrane</location>
        <topology evidence="1">Multi-pass membrane protein</topology>
    </subcellularLocation>
</comment>
<dbReference type="AlphaFoldDB" id="E0UG87"/>
<dbReference type="Proteomes" id="UP000008206">
    <property type="component" value="Chromosome"/>
</dbReference>
<evidence type="ECO:0000256" key="2">
    <source>
        <dbReference type="ARBA" id="ARBA00022692"/>
    </source>
</evidence>
<keyword evidence="4 7" id="KW-0472">Membrane</keyword>
<organism evidence="9 10">
    <name type="scientific">Gloeothece verrucosa (strain PCC 7822)</name>
    <name type="common">Cyanothece sp. (strain PCC 7822)</name>
    <dbReference type="NCBI Taxonomy" id="497965"/>
    <lineage>
        <taxon>Bacteria</taxon>
        <taxon>Bacillati</taxon>
        <taxon>Cyanobacteriota</taxon>
        <taxon>Cyanophyceae</taxon>
        <taxon>Oscillatoriophycideae</taxon>
        <taxon>Chroococcales</taxon>
        <taxon>Aphanothecaceae</taxon>
        <taxon>Gloeothece</taxon>
        <taxon>Gloeothece verrucosa</taxon>
    </lineage>
</organism>
<gene>
    <name evidence="9" type="ordered locus">Cyan7822_4812</name>
</gene>
<dbReference type="PANTHER" id="PTHR14136">
    <property type="entry name" value="BTB_POZ DOMAIN-CONTAINING PROTEIN KCTD9"/>
    <property type="match status" value="1"/>
</dbReference>